<proteinExistence type="predicted"/>
<evidence type="ECO:0000256" key="6">
    <source>
        <dbReference type="SAM" id="SignalP"/>
    </source>
</evidence>
<dbReference type="InterPro" id="IPR050553">
    <property type="entry name" value="Thioredoxin_ResA/DsbE_sf"/>
</dbReference>
<feature type="chain" id="PRO_5038901821" evidence="6">
    <location>
        <begin position="29"/>
        <end position="204"/>
    </location>
</feature>
<reference evidence="8 9" key="1">
    <citation type="journal article" date="2016" name="Genome Announc.">
        <title>Complete Genome Sequence of Thiostrepton-Producing Streptomyces laurentii ATCC 31255.</title>
        <authorList>
            <person name="Doi K."/>
            <person name="Fujino Y."/>
            <person name="Nagayoshi Y."/>
            <person name="Ohshima T."/>
            <person name="Ogata S."/>
        </authorList>
    </citation>
    <scope>NUCLEOTIDE SEQUENCE [LARGE SCALE GENOMIC DNA]</scope>
    <source>
        <strain evidence="8 9">ATCC 31255</strain>
    </source>
</reference>
<dbReference type="GO" id="GO:0030313">
    <property type="term" value="C:cell envelope"/>
    <property type="evidence" value="ECO:0007669"/>
    <property type="project" value="UniProtKB-SubCell"/>
</dbReference>
<evidence type="ECO:0000256" key="3">
    <source>
        <dbReference type="ARBA" id="ARBA00022968"/>
    </source>
</evidence>
<keyword evidence="6" id="KW-0732">Signal</keyword>
<organism evidence="8 9">
    <name type="scientific">Streptomyces laurentii</name>
    <dbReference type="NCBI Taxonomy" id="39478"/>
    <lineage>
        <taxon>Bacteria</taxon>
        <taxon>Bacillati</taxon>
        <taxon>Actinomycetota</taxon>
        <taxon>Actinomycetes</taxon>
        <taxon>Kitasatosporales</taxon>
        <taxon>Streptomycetaceae</taxon>
        <taxon>Streptomyces</taxon>
    </lineage>
</organism>
<keyword evidence="5" id="KW-0676">Redox-active center</keyword>
<evidence type="ECO:0000256" key="5">
    <source>
        <dbReference type="ARBA" id="ARBA00023284"/>
    </source>
</evidence>
<dbReference type="Proteomes" id="UP000217676">
    <property type="component" value="Chromosome"/>
</dbReference>
<evidence type="ECO:0000256" key="1">
    <source>
        <dbReference type="ARBA" id="ARBA00004196"/>
    </source>
</evidence>
<dbReference type="PROSITE" id="PS51257">
    <property type="entry name" value="PROKAR_LIPOPROTEIN"/>
    <property type="match status" value="1"/>
</dbReference>
<keyword evidence="3" id="KW-0735">Signal-anchor</keyword>
<comment type="subcellular location">
    <subcellularLocation>
        <location evidence="1">Cell envelope</location>
    </subcellularLocation>
</comment>
<evidence type="ECO:0000256" key="2">
    <source>
        <dbReference type="ARBA" id="ARBA00022748"/>
    </source>
</evidence>
<dbReference type="SUPFAM" id="SSF52833">
    <property type="entry name" value="Thioredoxin-like"/>
    <property type="match status" value="1"/>
</dbReference>
<dbReference type="InterPro" id="IPR036249">
    <property type="entry name" value="Thioredoxin-like_sf"/>
</dbReference>
<evidence type="ECO:0000313" key="8">
    <source>
        <dbReference type="EMBL" id="BAU84130.1"/>
    </source>
</evidence>
<feature type="domain" description="Thioredoxin" evidence="7">
    <location>
        <begin position="53"/>
        <end position="202"/>
    </location>
</feature>
<dbReference type="CDD" id="cd02966">
    <property type="entry name" value="TlpA_like_family"/>
    <property type="match status" value="1"/>
</dbReference>
<evidence type="ECO:0000313" key="9">
    <source>
        <dbReference type="Proteomes" id="UP000217676"/>
    </source>
</evidence>
<name>A0A160P1C8_STRLU</name>
<dbReference type="Gene3D" id="3.40.30.10">
    <property type="entry name" value="Glutaredoxin"/>
    <property type="match status" value="1"/>
</dbReference>
<keyword evidence="9" id="KW-1185">Reference proteome</keyword>
<protein>
    <submittedName>
        <fullName evidence="8">Thiol:disulfide oxidoreductase</fullName>
    </submittedName>
</protein>
<evidence type="ECO:0000256" key="4">
    <source>
        <dbReference type="ARBA" id="ARBA00023157"/>
    </source>
</evidence>
<dbReference type="GO" id="GO:0017004">
    <property type="term" value="P:cytochrome complex assembly"/>
    <property type="evidence" value="ECO:0007669"/>
    <property type="project" value="UniProtKB-KW"/>
</dbReference>
<evidence type="ECO:0000259" key="7">
    <source>
        <dbReference type="PROSITE" id="PS51352"/>
    </source>
</evidence>
<dbReference type="PROSITE" id="PS51352">
    <property type="entry name" value="THIOREDOXIN_2"/>
    <property type="match status" value="1"/>
</dbReference>
<dbReference type="InterPro" id="IPR013766">
    <property type="entry name" value="Thioredoxin_domain"/>
</dbReference>
<dbReference type="PANTHER" id="PTHR42852:SF6">
    <property type="entry name" value="THIOL:DISULFIDE INTERCHANGE PROTEIN DSBE"/>
    <property type="match status" value="1"/>
</dbReference>
<feature type="signal peptide" evidence="6">
    <location>
        <begin position="1"/>
        <end position="28"/>
    </location>
</feature>
<keyword evidence="4" id="KW-1015">Disulfide bond</keyword>
<dbReference type="EMBL" id="AP017424">
    <property type="protein sequence ID" value="BAU84130.1"/>
    <property type="molecule type" value="Genomic_DNA"/>
</dbReference>
<dbReference type="KEGG" id="slau:SLA_3216"/>
<keyword evidence="3" id="KW-0812">Transmembrane</keyword>
<dbReference type="PROSITE" id="PS00194">
    <property type="entry name" value="THIOREDOXIN_1"/>
    <property type="match status" value="1"/>
</dbReference>
<gene>
    <name evidence="8" type="ORF">SLA_3216</name>
</gene>
<dbReference type="InterPro" id="IPR017937">
    <property type="entry name" value="Thioredoxin_CS"/>
</dbReference>
<keyword evidence="2" id="KW-0201">Cytochrome c-type biogenesis</keyword>
<dbReference type="PANTHER" id="PTHR42852">
    <property type="entry name" value="THIOL:DISULFIDE INTERCHANGE PROTEIN DSBE"/>
    <property type="match status" value="1"/>
</dbReference>
<dbReference type="GO" id="GO:0016491">
    <property type="term" value="F:oxidoreductase activity"/>
    <property type="evidence" value="ECO:0007669"/>
    <property type="project" value="InterPro"/>
</dbReference>
<dbReference type="Pfam" id="PF08534">
    <property type="entry name" value="Redoxin"/>
    <property type="match status" value="1"/>
</dbReference>
<sequence>MSLSRAPRRALPAAALVAAAALALTACSSDSNGKSGGGGGTNFVTSTGGISTVSKGERAATGTLAGKTIEGKQLDVADLKGKVVVLNVWGSWCAPCRAEAPHFAKTAKDMKAKGANVEFVGINTRDDAVDDGLAFDKEFGIPYQSLFDPYGKLILEGFPKGTLNPQAIPSTIVLDKDGKIAARSLMALDETKLRSMIDPLLAEK</sequence>
<dbReference type="InterPro" id="IPR013740">
    <property type="entry name" value="Redoxin"/>
</dbReference>
<accession>A0A160P1C8</accession>
<dbReference type="AlphaFoldDB" id="A0A160P1C8"/>